<dbReference type="STRING" id="1489064.WH96_12115"/>
<organism evidence="1 2">
    <name type="scientific">Kiloniella spongiae</name>
    <dbReference type="NCBI Taxonomy" id="1489064"/>
    <lineage>
        <taxon>Bacteria</taxon>
        <taxon>Pseudomonadati</taxon>
        <taxon>Pseudomonadota</taxon>
        <taxon>Alphaproteobacteria</taxon>
        <taxon>Rhodospirillales</taxon>
        <taxon>Kiloniellaceae</taxon>
        <taxon>Kiloniella</taxon>
    </lineage>
</organism>
<protein>
    <recommendedName>
        <fullName evidence="3">GTP-binding protein</fullName>
    </recommendedName>
</protein>
<reference evidence="1 2" key="1">
    <citation type="submission" date="2015-03" db="EMBL/GenBank/DDBJ databases">
        <title>Genome Sequence of Kiloniella spongiae MEBiC09566, isolated from a marine sponge.</title>
        <authorList>
            <person name="Shao Z."/>
            <person name="Wang L."/>
            <person name="Li X."/>
        </authorList>
    </citation>
    <scope>NUCLEOTIDE SEQUENCE [LARGE SCALE GENOMIC DNA]</scope>
    <source>
        <strain evidence="1 2">MEBiC09566</strain>
    </source>
</reference>
<evidence type="ECO:0008006" key="3">
    <source>
        <dbReference type="Google" id="ProtNLM"/>
    </source>
</evidence>
<dbReference type="EMBL" id="LAQL01000007">
    <property type="protein sequence ID" value="KLN60464.1"/>
    <property type="molecule type" value="Genomic_DNA"/>
</dbReference>
<gene>
    <name evidence="1" type="ORF">WH96_12115</name>
</gene>
<comment type="caution">
    <text evidence="1">The sequence shown here is derived from an EMBL/GenBank/DDBJ whole genome shotgun (WGS) entry which is preliminary data.</text>
</comment>
<accession>A0A0H2MD60</accession>
<dbReference type="OrthoDB" id="1263265at2"/>
<dbReference type="Pfam" id="PF04325">
    <property type="entry name" value="DUF465"/>
    <property type="match status" value="1"/>
</dbReference>
<dbReference type="Gene3D" id="6.10.280.50">
    <property type="match status" value="1"/>
</dbReference>
<dbReference type="InterPro" id="IPR038444">
    <property type="entry name" value="DUF465_sf"/>
</dbReference>
<proteinExistence type="predicted"/>
<name>A0A0H2MD60_9PROT</name>
<sequence>MSQHTPHELVEEFPEFKDRIHTKKQSDKHFAKLAEDYHRINRMIHRHESEVETLSDDHIHEIKKERLVLKDTIYSLLAV</sequence>
<evidence type="ECO:0000313" key="1">
    <source>
        <dbReference type="EMBL" id="KLN60464.1"/>
    </source>
</evidence>
<evidence type="ECO:0000313" key="2">
    <source>
        <dbReference type="Proteomes" id="UP000035444"/>
    </source>
</evidence>
<dbReference type="Proteomes" id="UP000035444">
    <property type="component" value="Unassembled WGS sequence"/>
</dbReference>
<keyword evidence="2" id="KW-1185">Reference proteome</keyword>
<dbReference type="InterPro" id="IPR007420">
    <property type="entry name" value="DUF465"/>
</dbReference>
<dbReference type="RefSeq" id="WP_047764429.1">
    <property type="nucleotide sequence ID" value="NZ_LAQL01000007.1"/>
</dbReference>
<dbReference type="AlphaFoldDB" id="A0A0H2MD60"/>